<feature type="domain" description="HTH tetR-type" evidence="5">
    <location>
        <begin position="9"/>
        <end position="69"/>
    </location>
</feature>
<comment type="caution">
    <text evidence="6">The sequence shown here is derived from an EMBL/GenBank/DDBJ whole genome shotgun (WGS) entry which is preliminary data.</text>
</comment>
<protein>
    <submittedName>
        <fullName evidence="6">TetR family transcriptional regulator</fullName>
    </submittedName>
</protein>
<dbReference type="PRINTS" id="PR00455">
    <property type="entry name" value="HTHTETR"/>
</dbReference>
<gene>
    <name evidence="6" type="ORF">RRH01S_12_00530</name>
</gene>
<dbReference type="SUPFAM" id="SSF46689">
    <property type="entry name" value="Homeodomain-like"/>
    <property type="match status" value="1"/>
</dbReference>
<dbReference type="SUPFAM" id="SSF48498">
    <property type="entry name" value="Tetracyclin repressor-like, C-terminal domain"/>
    <property type="match status" value="1"/>
</dbReference>
<dbReference type="Gene3D" id="1.10.357.10">
    <property type="entry name" value="Tetracycline Repressor, domain 2"/>
    <property type="match status" value="1"/>
</dbReference>
<dbReference type="PANTHER" id="PTHR30055:SF240">
    <property type="entry name" value="HTH-TYPE TRANSCRIPTIONAL REGULATOR ACRR"/>
    <property type="match status" value="1"/>
</dbReference>
<dbReference type="GO" id="GO:0000976">
    <property type="term" value="F:transcription cis-regulatory region binding"/>
    <property type="evidence" value="ECO:0007669"/>
    <property type="project" value="TreeGrafter"/>
</dbReference>
<keyword evidence="2 4" id="KW-0238">DNA-binding</keyword>
<accession>A0AA87QBM2</accession>
<feature type="DNA-binding region" description="H-T-H motif" evidence="4">
    <location>
        <begin position="32"/>
        <end position="51"/>
    </location>
</feature>
<dbReference type="InterPro" id="IPR036271">
    <property type="entry name" value="Tet_transcr_reg_TetR-rel_C_sf"/>
</dbReference>
<evidence type="ECO:0000259" key="5">
    <source>
        <dbReference type="PROSITE" id="PS50977"/>
    </source>
</evidence>
<evidence type="ECO:0000313" key="6">
    <source>
        <dbReference type="EMBL" id="GAJ95496.1"/>
    </source>
</evidence>
<dbReference type="Proteomes" id="UP000026941">
    <property type="component" value="Unassembled WGS sequence"/>
</dbReference>
<evidence type="ECO:0000256" key="1">
    <source>
        <dbReference type="ARBA" id="ARBA00023015"/>
    </source>
</evidence>
<keyword evidence="3" id="KW-0804">Transcription</keyword>
<sequence>MRRTPEEATATRTRILRSAEAIFIEKGYDDTTLQEIAGEAAVTTGAVQWHFGQKMHILLALRDDFCWHARKLGRLHDAGMVEKPLKAVAECATSAINYFADNENCRRIFQIYDKKVSDTAAFYNEDRKFHQEVRATLGSVFGSAETRKELLAPWTSDTAAYTFWFMMRGTLQTWLEDNSRFDLKSDGLRIVQAMLSSYQRADLVTR</sequence>
<dbReference type="PANTHER" id="PTHR30055">
    <property type="entry name" value="HTH-TYPE TRANSCRIPTIONAL REGULATOR RUTR"/>
    <property type="match status" value="1"/>
</dbReference>
<evidence type="ECO:0000256" key="4">
    <source>
        <dbReference type="PROSITE-ProRule" id="PRU00335"/>
    </source>
</evidence>
<name>A0AA87QBM2_RHIRH</name>
<dbReference type="InterPro" id="IPR001647">
    <property type="entry name" value="HTH_TetR"/>
</dbReference>
<dbReference type="InterPro" id="IPR050109">
    <property type="entry name" value="HTH-type_TetR-like_transc_reg"/>
</dbReference>
<dbReference type="RefSeq" id="WP_052365235.1">
    <property type="nucleotide sequence ID" value="NZ_BAYX01000012.1"/>
</dbReference>
<evidence type="ECO:0000256" key="2">
    <source>
        <dbReference type="ARBA" id="ARBA00023125"/>
    </source>
</evidence>
<evidence type="ECO:0000313" key="7">
    <source>
        <dbReference type="Proteomes" id="UP000026941"/>
    </source>
</evidence>
<dbReference type="Pfam" id="PF00440">
    <property type="entry name" value="TetR_N"/>
    <property type="match status" value="1"/>
</dbReference>
<dbReference type="GO" id="GO:0003700">
    <property type="term" value="F:DNA-binding transcription factor activity"/>
    <property type="evidence" value="ECO:0007669"/>
    <property type="project" value="TreeGrafter"/>
</dbReference>
<evidence type="ECO:0000256" key="3">
    <source>
        <dbReference type="ARBA" id="ARBA00023163"/>
    </source>
</evidence>
<dbReference type="EMBL" id="BAYX01000012">
    <property type="protein sequence ID" value="GAJ95496.1"/>
    <property type="molecule type" value="Genomic_DNA"/>
</dbReference>
<dbReference type="InterPro" id="IPR009057">
    <property type="entry name" value="Homeodomain-like_sf"/>
</dbReference>
<organism evidence="6 7">
    <name type="scientific">Rhizobium rhizogenes NBRC 13257</name>
    <dbReference type="NCBI Taxonomy" id="1220581"/>
    <lineage>
        <taxon>Bacteria</taxon>
        <taxon>Pseudomonadati</taxon>
        <taxon>Pseudomonadota</taxon>
        <taxon>Alphaproteobacteria</taxon>
        <taxon>Hyphomicrobiales</taxon>
        <taxon>Rhizobiaceae</taxon>
        <taxon>Rhizobium/Agrobacterium group</taxon>
        <taxon>Rhizobium</taxon>
    </lineage>
</organism>
<keyword evidence="1" id="KW-0805">Transcription regulation</keyword>
<proteinExistence type="predicted"/>
<dbReference type="AlphaFoldDB" id="A0AA87QBM2"/>
<reference evidence="6 7" key="1">
    <citation type="submission" date="2014-05" db="EMBL/GenBank/DDBJ databases">
        <title>Whole genome shotgun sequence of Rhizobium rhizogenes NBRC 13257.</title>
        <authorList>
            <person name="Katano-Makiyama Y."/>
            <person name="Hosoyama A."/>
            <person name="Hashimoto M."/>
            <person name="Hosoyama Y."/>
            <person name="Noguchi M."/>
            <person name="Tsuchikane K."/>
            <person name="Kimura A."/>
            <person name="Ohji S."/>
            <person name="Ichikawa N."/>
            <person name="Yamazoe A."/>
            <person name="Fujita N."/>
        </authorList>
    </citation>
    <scope>NUCLEOTIDE SEQUENCE [LARGE SCALE GENOMIC DNA]</scope>
    <source>
        <strain evidence="6 7">NBRC 13257</strain>
    </source>
</reference>
<dbReference type="PROSITE" id="PS50977">
    <property type="entry name" value="HTH_TETR_2"/>
    <property type="match status" value="1"/>
</dbReference>